<dbReference type="RefSeq" id="WP_179813928.1">
    <property type="nucleotide sequence ID" value="NZ_JACBZD010000001.1"/>
</dbReference>
<evidence type="ECO:0000256" key="2">
    <source>
        <dbReference type="ARBA" id="ARBA00023015"/>
    </source>
</evidence>
<dbReference type="InterPro" id="IPR038637">
    <property type="entry name" value="NPCBM_sf"/>
</dbReference>
<dbReference type="InterPro" id="IPR036388">
    <property type="entry name" value="WH-like_DNA-bd_sf"/>
</dbReference>
<dbReference type="PANTHER" id="PTHR43133:SF8">
    <property type="entry name" value="RNA POLYMERASE SIGMA FACTOR HI_1459-RELATED"/>
    <property type="match status" value="1"/>
</dbReference>
<evidence type="ECO:0000256" key="5">
    <source>
        <dbReference type="ARBA" id="ARBA00023163"/>
    </source>
</evidence>
<evidence type="ECO:0000313" key="9">
    <source>
        <dbReference type="Proteomes" id="UP000567795"/>
    </source>
</evidence>
<feature type="region of interest" description="Disordered" evidence="6">
    <location>
        <begin position="422"/>
        <end position="529"/>
    </location>
</feature>
<accession>A0A853A3P5</accession>
<keyword evidence="2" id="KW-0805">Transcription regulation</keyword>
<dbReference type="InterPro" id="IPR014284">
    <property type="entry name" value="RNA_pol_sigma-70_dom"/>
</dbReference>
<organism evidence="8 9">
    <name type="scientific">Allostreptomyces psammosilenae</name>
    <dbReference type="NCBI Taxonomy" id="1892865"/>
    <lineage>
        <taxon>Bacteria</taxon>
        <taxon>Bacillati</taxon>
        <taxon>Actinomycetota</taxon>
        <taxon>Actinomycetes</taxon>
        <taxon>Kitasatosporales</taxon>
        <taxon>Streptomycetaceae</taxon>
        <taxon>Allostreptomyces</taxon>
    </lineage>
</organism>
<dbReference type="Pfam" id="PF04542">
    <property type="entry name" value="Sigma70_r2"/>
    <property type="match status" value="1"/>
</dbReference>
<dbReference type="InterPro" id="IPR041916">
    <property type="entry name" value="Anti_sigma_zinc_sf"/>
</dbReference>
<evidence type="ECO:0000313" key="8">
    <source>
        <dbReference type="EMBL" id="NYI05132.1"/>
    </source>
</evidence>
<dbReference type="InterPro" id="IPR013222">
    <property type="entry name" value="Glyco_hyd_98_carb-bd"/>
</dbReference>
<dbReference type="Proteomes" id="UP000567795">
    <property type="component" value="Unassembled WGS sequence"/>
</dbReference>
<dbReference type="InterPro" id="IPR007627">
    <property type="entry name" value="RNA_pol_sigma70_r2"/>
</dbReference>
<dbReference type="GO" id="GO:0006352">
    <property type="term" value="P:DNA-templated transcription initiation"/>
    <property type="evidence" value="ECO:0007669"/>
    <property type="project" value="InterPro"/>
</dbReference>
<protein>
    <submittedName>
        <fullName evidence="8">RNA polymerase sigma factor (Sigma-70 family)</fullName>
    </submittedName>
</protein>
<comment type="caution">
    <text evidence="8">The sequence shown here is derived from an EMBL/GenBank/DDBJ whole genome shotgun (WGS) entry which is preliminary data.</text>
</comment>
<dbReference type="SUPFAM" id="SSF88659">
    <property type="entry name" value="Sigma3 and sigma4 domains of RNA polymerase sigma factors"/>
    <property type="match status" value="1"/>
</dbReference>
<reference evidence="8 9" key="1">
    <citation type="submission" date="2020-07" db="EMBL/GenBank/DDBJ databases">
        <title>Sequencing the genomes of 1000 actinobacteria strains.</title>
        <authorList>
            <person name="Klenk H.-P."/>
        </authorList>
    </citation>
    <scope>NUCLEOTIDE SEQUENCE [LARGE SCALE GENOMIC DNA]</scope>
    <source>
        <strain evidence="8 9">DSM 42178</strain>
    </source>
</reference>
<evidence type="ECO:0000256" key="4">
    <source>
        <dbReference type="ARBA" id="ARBA00023125"/>
    </source>
</evidence>
<dbReference type="SMART" id="SM00776">
    <property type="entry name" value="NPCBM"/>
    <property type="match status" value="1"/>
</dbReference>
<evidence type="ECO:0000256" key="6">
    <source>
        <dbReference type="SAM" id="MobiDB-lite"/>
    </source>
</evidence>
<dbReference type="InterPro" id="IPR039425">
    <property type="entry name" value="RNA_pol_sigma-70-like"/>
</dbReference>
<feature type="region of interest" description="Disordered" evidence="6">
    <location>
        <begin position="1"/>
        <end position="72"/>
    </location>
</feature>
<dbReference type="Gene3D" id="1.10.10.10">
    <property type="entry name" value="Winged helix-like DNA-binding domain superfamily/Winged helix DNA-binding domain"/>
    <property type="match status" value="1"/>
</dbReference>
<keyword evidence="3" id="KW-0731">Sigma factor</keyword>
<keyword evidence="9" id="KW-1185">Reference proteome</keyword>
<dbReference type="InterPro" id="IPR008979">
    <property type="entry name" value="Galactose-bd-like_sf"/>
</dbReference>
<gene>
    <name evidence="8" type="ORF">FHU37_002075</name>
</gene>
<dbReference type="PANTHER" id="PTHR43133">
    <property type="entry name" value="RNA POLYMERASE ECF-TYPE SIGMA FACTO"/>
    <property type="match status" value="1"/>
</dbReference>
<dbReference type="PRINTS" id="PR01217">
    <property type="entry name" value="PRICHEXTENSN"/>
</dbReference>
<dbReference type="SUPFAM" id="SSF88946">
    <property type="entry name" value="Sigma2 domain of RNA polymerase sigma factors"/>
    <property type="match status" value="1"/>
</dbReference>
<proteinExistence type="inferred from homology"/>
<dbReference type="GO" id="GO:0003677">
    <property type="term" value="F:DNA binding"/>
    <property type="evidence" value="ECO:0007669"/>
    <property type="project" value="UniProtKB-KW"/>
</dbReference>
<keyword evidence="4" id="KW-0238">DNA-binding</keyword>
<name>A0A853A3P5_9ACTN</name>
<dbReference type="Gene3D" id="1.10.1740.10">
    <property type="match status" value="1"/>
</dbReference>
<dbReference type="SUPFAM" id="SSF49785">
    <property type="entry name" value="Galactose-binding domain-like"/>
    <property type="match status" value="1"/>
</dbReference>
<dbReference type="Pfam" id="PF08305">
    <property type="entry name" value="NPCBM"/>
    <property type="match status" value="1"/>
</dbReference>
<dbReference type="InterPro" id="IPR013324">
    <property type="entry name" value="RNA_pol_sigma_r3/r4-like"/>
</dbReference>
<dbReference type="Gene3D" id="2.60.120.1060">
    <property type="entry name" value="NPCBM/NEW2 domain"/>
    <property type="match status" value="1"/>
</dbReference>
<dbReference type="NCBIfam" id="TIGR02937">
    <property type="entry name" value="sigma70-ECF"/>
    <property type="match status" value="1"/>
</dbReference>
<sequence length="722" mass="73305">MQPEPEGGASGVGRRGRIPRPASAEGGALEDGKGAGVDPEDVAPAGPDTGPVSDPDTGPARPGEPSDAELVRRVRNGDDAAYAELYRRHHAAVLRYARTCCRTPETAQDLTGEVFARTLHALRAGRGPTVAVRAYLLTGVRRVAAGWQGNERRLRLVDDFALFLATREGSATEPSTEAAAEVRAMEEADQSLVVRAFRSLPERWQAVLWHTAVEQEPPSRVAPLLGLTANATSVLAHRAREGLREAYLQAHVSRSLAEHERCRAYADRLGAATRGSLGARADRSLRRHLDDCPRCAAAYAELTDINSQLGALLPVAFIGWFAGGQAAAVLAAGAAGVAGASGVAAVSGVSVVGGSAGAGAGAGAGVGAGAAGAGAGSAGGVGGTTAVGGKAVGGPLRMWLAVGAASTVATALAWALIGGEAQQRPDAAPPPPTVEAPARPAPDPPAPRRDAPAPPEPAPVTPPTGVPVPPPEPPPPTPTPPPSPRPAPSTPSSPRPEPSAAPSAGATPPRPAPSPSSPPPTPAPAPPRRPVVVPVSSVAWAETAGGALAPARADRAVGWSFLLDAPRRRERGLPDPWLHGLTEPTPWEALWESPHGGGPLTIGGVRHDHGIGVLAPSTITVPLDGRCDRFRVTVGIDDETAGLGAATFRVSADGEVLADSGVLHGGEPGTTLAVEVTGRERLELEVRPVAAPALPLPVSVGLDADLFAHADWASARLTCAGG</sequence>
<dbReference type="InterPro" id="IPR013325">
    <property type="entry name" value="RNA_pol_sigma_r2"/>
</dbReference>
<dbReference type="Gene3D" id="1.10.10.1320">
    <property type="entry name" value="Anti-sigma factor, zinc-finger domain"/>
    <property type="match status" value="1"/>
</dbReference>
<dbReference type="GO" id="GO:0016987">
    <property type="term" value="F:sigma factor activity"/>
    <property type="evidence" value="ECO:0007669"/>
    <property type="project" value="UniProtKB-KW"/>
</dbReference>
<dbReference type="AlphaFoldDB" id="A0A853A3P5"/>
<evidence type="ECO:0000256" key="1">
    <source>
        <dbReference type="ARBA" id="ARBA00010641"/>
    </source>
</evidence>
<evidence type="ECO:0000256" key="3">
    <source>
        <dbReference type="ARBA" id="ARBA00023082"/>
    </source>
</evidence>
<feature type="compositionally biased region" description="Pro residues" evidence="6">
    <location>
        <begin position="508"/>
        <end position="529"/>
    </location>
</feature>
<comment type="similarity">
    <text evidence="1">Belongs to the sigma-70 factor family. ECF subfamily.</text>
</comment>
<keyword evidence="5" id="KW-0804">Transcription</keyword>
<feature type="domain" description="Glycosyl hydrolase family 98 putative carbohydrate-binding module" evidence="7">
    <location>
        <begin position="572"/>
        <end position="719"/>
    </location>
</feature>
<dbReference type="EMBL" id="JACBZD010000001">
    <property type="protein sequence ID" value="NYI05132.1"/>
    <property type="molecule type" value="Genomic_DNA"/>
</dbReference>
<feature type="compositionally biased region" description="Pro residues" evidence="6">
    <location>
        <begin position="452"/>
        <end position="499"/>
    </location>
</feature>
<evidence type="ECO:0000259" key="7">
    <source>
        <dbReference type="SMART" id="SM00776"/>
    </source>
</evidence>
<feature type="compositionally biased region" description="Pro residues" evidence="6">
    <location>
        <begin position="427"/>
        <end position="445"/>
    </location>
</feature>